<evidence type="ECO:0000313" key="6">
    <source>
        <dbReference type="EMBL" id="KAF2461758.1"/>
    </source>
</evidence>
<dbReference type="AlphaFoldDB" id="A0A6A6PCT6"/>
<comment type="subcellular location">
    <subcellularLocation>
        <location evidence="1">Membrane</location>
        <topology evidence="1">Multi-pass membrane protein</topology>
    </subcellularLocation>
</comment>
<dbReference type="PANTHER" id="PTHR43394">
    <property type="entry name" value="ATP-DEPENDENT PERMEASE MDL1, MITOCHONDRIAL"/>
    <property type="match status" value="1"/>
</dbReference>
<dbReference type="Gene3D" id="3.40.50.300">
    <property type="entry name" value="P-loop containing nucleotide triphosphate hydrolases"/>
    <property type="match status" value="2"/>
</dbReference>
<evidence type="ECO:0000256" key="2">
    <source>
        <dbReference type="ARBA" id="ARBA00022692"/>
    </source>
</evidence>
<dbReference type="GO" id="GO:0090374">
    <property type="term" value="P:oligopeptide export from mitochondrion"/>
    <property type="evidence" value="ECO:0007669"/>
    <property type="project" value="TreeGrafter"/>
</dbReference>
<evidence type="ECO:0000256" key="4">
    <source>
        <dbReference type="ARBA" id="ARBA00023136"/>
    </source>
</evidence>
<dbReference type="InterPro" id="IPR027417">
    <property type="entry name" value="P-loop_NTPase"/>
</dbReference>
<dbReference type="GO" id="GO:0015421">
    <property type="term" value="F:ABC-type oligopeptide transporter activity"/>
    <property type="evidence" value="ECO:0007669"/>
    <property type="project" value="TreeGrafter"/>
</dbReference>
<evidence type="ECO:0000256" key="3">
    <source>
        <dbReference type="ARBA" id="ARBA00022989"/>
    </source>
</evidence>
<sequence length="217" mass="24297">MVVDLILAILHVTHLFDAYIALATLPVCIAYAMVETMFLGWSYKRLTSALVNAERVLELVKSKPSASNSKDAAQLQVCNGRIEFHDVDFSYPSREHVINEVSFVANPGQTVAIVGDLRENLGTVRQESVLFNMTVLENIRYARLDATDDEVYDVFSCWTRRRKTFGWRTTASSQCARASQKSKDQLDEPTSAVDSSIEAQTQEALQRLKAGRTIFIA</sequence>
<keyword evidence="7" id="KW-1185">Reference proteome</keyword>
<evidence type="ECO:0000256" key="5">
    <source>
        <dbReference type="SAM" id="Phobius"/>
    </source>
</evidence>
<dbReference type="PANTHER" id="PTHR43394:SF1">
    <property type="entry name" value="ATP-BINDING CASSETTE SUB-FAMILY B MEMBER 10, MITOCHONDRIAL"/>
    <property type="match status" value="1"/>
</dbReference>
<gene>
    <name evidence="6" type="ORF">BDY21DRAFT_359822</name>
</gene>
<feature type="transmembrane region" description="Helical" evidence="5">
    <location>
        <begin position="20"/>
        <end position="41"/>
    </location>
</feature>
<dbReference type="InterPro" id="IPR039421">
    <property type="entry name" value="Type_1_exporter"/>
</dbReference>
<keyword evidence="2 5" id="KW-0812">Transmembrane</keyword>
<keyword evidence="3 5" id="KW-1133">Transmembrane helix</keyword>
<dbReference type="OrthoDB" id="6500128at2759"/>
<dbReference type="EMBL" id="MU001670">
    <property type="protein sequence ID" value="KAF2461758.1"/>
    <property type="molecule type" value="Genomic_DNA"/>
</dbReference>
<evidence type="ECO:0000313" key="7">
    <source>
        <dbReference type="Proteomes" id="UP000799766"/>
    </source>
</evidence>
<dbReference type="GO" id="GO:0005524">
    <property type="term" value="F:ATP binding"/>
    <property type="evidence" value="ECO:0007669"/>
    <property type="project" value="InterPro"/>
</dbReference>
<dbReference type="GO" id="GO:0016787">
    <property type="term" value="F:hydrolase activity"/>
    <property type="evidence" value="ECO:0007669"/>
    <property type="project" value="UniProtKB-KW"/>
</dbReference>
<evidence type="ECO:0000256" key="1">
    <source>
        <dbReference type="ARBA" id="ARBA00004141"/>
    </source>
</evidence>
<proteinExistence type="predicted"/>
<dbReference type="Proteomes" id="UP000799766">
    <property type="component" value="Unassembled WGS sequence"/>
</dbReference>
<accession>A0A6A6PCT6</accession>
<reference evidence="6" key="1">
    <citation type="journal article" date="2020" name="Stud. Mycol.">
        <title>101 Dothideomycetes genomes: a test case for predicting lifestyles and emergence of pathogens.</title>
        <authorList>
            <person name="Haridas S."/>
            <person name="Albert R."/>
            <person name="Binder M."/>
            <person name="Bloem J."/>
            <person name="Labutti K."/>
            <person name="Salamov A."/>
            <person name="Andreopoulos B."/>
            <person name="Baker S."/>
            <person name="Barry K."/>
            <person name="Bills G."/>
            <person name="Bluhm B."/>
            <person name="Cannon C."/>
            <person name="Castanera R."/>
            <person name="Culley D."/>
            <person name="Daum C."/>
            <person name="Ezra D."/>
            <person name="Gonzalez J."/>
            <person name="Henrissat B."/>
            <person name="Kuo A."/>
            <person name="Liang C."/>
            <person name="Lipzen A."/>
            <person name="Lutzoni F."/>
            <person name="Magnuson J."/>
            <person name="Mondo S."/>
            <person name="Nolan M."/>
            <person name="Ohm R."/>
            <person name="Pangilinan J."/>
            <person name="Park H.-J."/>
            <person name="Ramirez L."/>
            <person name="Alfaro M."/>
            <person name="Sun H."/>
            <person name="Tritt A."/>
            <person name="Yoshinaga Y."/>
            <person name="Zwiers L.-H."/>
            <person name="Turgeon B."/>
            <person name="Goodwin S."/>
            <person name="Spatafora J."/>
            <person name="Crous P."/>
            <person name="Grigoriev I."/>
        </authorList>
    </citation>
    <scope>NUCLEOTIDE SEQUENCE</scope>
    <source>
        <strain evidence="6">ATCC 16933</strain>
    </source>
</reference>
<protein>
    <submittedName>
        <fullName evidence="6">P-loop containing nucleoside triphosphate hydrolase protein</fullName>
    </submittedName>
</protein>
<dbReference type="InterPro" id="IPR036640">
    <property type="entry name" value="ABC1_TM_sf"/>
</dbReference>
<organism evidence="6 7">
    <name type="scientific">Lineolata rhizophorae</name>
    <dbReference type="NCBI Taxonomy" id="578093"/>
    <lineage>
        <taxon>Eukaryota</taxon>
        <taxon>Fungi</taxon>
        <taxon>Dikarya</taxon>
        <taxon>Ascomycota</taxon>
        <taxon>Pezizomycotina</taxon>
        <taxon>Dothideomycetes</taxon>
        <taxon>Dothideomycetes incertae sedis</taxon>
        <taxon>Lineolatales</taxon>
        <taxon>Lineolataceae</taxon>
        <taxon>Lineolata</taxon>
    </lineage>
</organism>
<name>A0A6A6PCT6_9PEZI</name>
<keyword evidence="4 5" id="KW-0472">Membrane</keyword>
<dbReference type="Gene3D" id="1.20.1560.10">
    <property type="entry name" value="ABC transporter type 1, transmembrane domain"/>
    <property type="match status" value="1"/>
</dbReference>
<dbReference type="GO" id="GO:0005743">
    <property type="term" value="C:mitochondrial inner membrane"/>
    <property type="evidence" value="ECO:0007669"/>
    <property type="project" value="TreeGrafter"/>
</dbReference>
<dbReference type="SUPFAM" id="SSF52540">
    <property type="entry name" value="P-loop containing nucleoside triphosphate hydrolases"/>
    <property type="match status" value="1"/>
</dbReference>
<keyword evidence="6" id="KW-0378">Hydrolase</keyword>